<organism evidence="1 2">
    <name type="scientific">Bauhinia variegata</name>
    <name type="common">Purple orchid tree</name>
    <name type="synonym">Phanera variegata</name>
    <dbReference type="NCBI Taxonomy" id="167791"/>
    <lineage>
        <taxon>Eukaryota</taxon>
        <taxon>Viridiplantae</taxon>
        <taxon>Streptophyta</taxon>
        <taxon>Embryophyta</taxon>
        <taxon>Tracheophyta</taxon>
        <taxon>Spermatophyta</taxon>
        <taxon>Magnoliopsida</taxon>
        <taxon>eudicotyledons</taxon>
        <taxon>Gunneridae</taxon>
        <taxon>Pentapetalae</taxon>
        <taxon>rosids</taxon>
        <taxon>fabids</taxon>
        <taxon>Fabales</taxon>
        <taxon>Fabaceae</taxon>
        <taxon>Cercidoideae</taxon>
        <taxon>Cercideae</taxon>
        <taxon>Bauhiniinae</taxon>
        <taxon>Bauhinia</taxon>
    </lineage>
</organism>
<protein>
    <submittedName>
        <fullName evidence="1">Uncharacterized protein</fullName>
    </submittedName>
</protein>
<proteinExistence type="predicted"/>
<reference evidence="1 2" key="1">
    <citation type="journal article" date="2022" name="DNA Res.">
        <title>Chromosomal-level genome assembly of the orchid tree Bauhinia variegata (Leguminosae; Cercidoideae) supports the allotetraploid origin hypothesis of Bauhinia.</title>
        <authorList>
            <person name="Zhong Y."/>
            <person name="Chen Y."/>
            <person name="Zheng D."/>
            <person name="Pang J."/>
            <person name="Liu Y."/>
            <person name="Luo S."/>
            <person name="Meng S."/>
            <person name="Qian L."/>
            <person name="Wei D."/>
            <person name="Dai S."/>
            <person name="Zhou R."/>
        </authorList>
    </citation>
    <scope>NUCLEOTIDE SEQUENCE [LARGE SCALE GENOMIC DNA]</scope>
    <source>
        <strain evidence="1">BV-YZ2020</strain>
    </source>
</reference>
<sequence>MAETKCSSNIGNGKVPGRERWSLSGMTALVTGGTRGIGHAIVEELAEFGATVHICARKQEDIDKCVKNWASKGYKVTGSACDLRSYKDRNSLMETVAHVFDGKLNILVNNAGVLIPKEIKDLTAEDVSTTMSTNFDAAYHLSQLAYPYLKASGYGSIVFLTSISCVKAFHTNSIYSASKGAVNNAMKNFAREWGKDNIRSNAVGPGPVMTELLGSEMKKHASVRKVIGDIVDETPIGRVGEPREIAAMVAFLCLPAASWINGQSIYADGGFVA</sequence>
<dbReference type="EMBL" id="CM039426">
    <property type="protein sequence ID" value="KAI4356509.1"/>
    <property type="molecule type" value="Genomic_DNA"/>
</dbReference>
<keyword evidence="2" id="KW-1185">Reference proteome</keyword>
<dbReference type="Proteomes" id="UP000828941">
    <property type="component" value="Chromosome 1"/>
</dbReference>
<accession>A0ACB9Q8U7</accession>
<comment type="caution">
    <text evidence="1">The sequence shown here is derived from an EMBL/GenBank/DDBJ whole genome shotgun (WGS) entry which is preliminary data.</text>
</comment>
<gene>
    <name evidence="1" type="ORF">L6164_000530</name>
</gene>
<evidence type="ECO:0000313" key="1">
    <source>
        <dbReference type="EMBL" id="KAI4356509.1"/>
    </source>
</evidence>
<name>A0ACB9Q8U7_BAUVA</name>
<evidence type="ECO:0000313" key="2">
    <source>
        <dbReference type="Proteomes" id="UP000828941"/>
    </source>
</evidence>